<dbReference type="Pfam" id="PF13385">
    <property type="entry name" value="Laminin_G_3"/>
    <property type="match status" value="1"/>
</dbReference>
<dbReference type="GO" id="GO:0004553">
    <property type="term" value="F:hydrolase activity, hydrolyzing O-glycosyl compounds"/>
    <property type="evidence" value="ECO:0007669"/>
    <property type="project" value="UniProtKB-ARBA"/>
</dbReference>
<dbReference type="PROSITE" id="PS50853">
    <property type="entry name" value="FN3"/>
    <property type="match status" value="1"/>
</dbReference>
<feature type="domain" description="PKD" evidence="1">
    <location>
        <begin position="69"/>
        <end position="124"/>
    </location>
</feature>
<dbReference type="OrthoDB" id="1490335at2"/>
<gene>
    <name evidence="3" type="ORF">LX87_04607</name>
</gene>
<dbReference type="PANTHER" id="PTHR42535:SF2">
    <property type="entry name" value="CHROMOSOME UNDETERMINED SCAFFOLD_146, WHOLE GENOME SHOTGUN SEQUENCE"/>
    <property type="match status" value="1"/>
</dbReference>
<evidence type="ECO:0000313" key="3">
    <source>
        <dbReference type="EMBL" id="RAJ93095.1"/>
    </source>
</evidence>
<dbReference type="RefSeq" id="WP_111630629.1">
    <property type="nucleotide sequence ID" value="NZ_QLMC01000006.1"/>
</dbReference>
<dbReference type="SUPFAM" id="SSF49299">
    <property type="entry name" value="PKD domain"/>
    <property type="match status" value="1"/>
</dbReference>
<reference evidence="3 4" key="1">
    <citation type="submission" date="2018-06" db="EMBL/GenBank/DDBJ databases">
        <title>Genomic Encyclopedia of Archaeal and Bacterial Type Strains, Phase II (KMG-II): from individual species to whole genera.</title>
        <authorList>
            <person name="Goeker M."/>
        </authorList>
    </citation>
    <scope>NUCLEOTIDE SEQUENCE [LARGE SCALE GENOMIC DNA]</scope>
    <source>
        <strain evidence="3 4">DSM 21851</strain>
    </source>
</reference>
<protein>
    <submittedName>
        <fullName evidence="3">PKD domain-containing protein</fullName>
    </submittedName>
</protein>
<dbReference type="PROSITE" id="PS51257">
    <property type="entry name" value="PROKAR_LIPOPROTEIN"/>
    <property type="match status" value="1"/>
</dbReference>
<dbReference type="InterPro" id="IPR022409">
    <property type="entry name" value="PKD/Chitinase_dom"/>
</dbReference>
<evidence type="ECO:0000259" key="1">
    <source>
        <dbReference type="PROSITE" id="PS50093"/>
    </source>
</evidence>
<dbReference type="InterPro" id="IPR003961">
    <property type="entry name" value="FN3_dom"/>
</dbReference>
<dbReference type="InterPro" id="IPR000601">
    <property type="entry name" value="PKD_dom"/>
</dbReference>
<dbReference type="SUPFAM" id="SSF49899">
    <property type="entry name" value="Concanavalin A-like lectins/glucanases"/>
    <property type="match status" value="1"/>
</dbReference>
<dbReference type="GO" id="GO:0005975">
    <property type="term" value="P:carbohydrate metabolic process"/>
    <property type="evidence" value="ECO:0007669"/>
    <property type="project" value="UniProtKB-ARBA"/>
</dbReference>
<evidence type="ECO:0000259" key="2">
    <source>
        <dbReference type="PROSITE" id="PS50853"/>
    </source>
</evidence>
<dbReference type="Gene3D" id="2.60.40.10">
    <property type="entry name" value="Immunoglobulins"/>
    <property type="match status" value="2"/>
</dbReference>
<dbReference type="PANTHER" id="PTHR42535">
    <property type="entry name" value="OOKINETE PROTEIN, PUTATIVE-RELATED"/>
    <property type="match status" value="1"/>
</dbReference>
<feature type="domain" description="Fibronectin type-III" evidence="2">
    <location>
        <begin position="123"/>
        <end position="224"/>
    </location>
</feature>
<accession>A0A327WNB8</accession>
<sequence>MKSISTFLVSSLLVCLLGGVFLSCETWELPGRKTQRNCVKPAGSLNAQIQQKKVDFSISNSAGTIDKVTWDFGNGSTTVTTGLTVSYTYPEAGSFSVKATLSNTCDNETILSRTVEIIEEVKPALSLQPASVGVTNASVSFVINHPGNPAAVEYGICYSSGNPTPEVGNDSVIRAANPTVGSTLTVQLTGLTANTKYYCRAYAKLPSGEVVYSATTESFTTQIDTLAQDLIAAISFTEGSQSDASGNNNHVTLVGNPEFVQDRKGKANSAIQLDGQNDYFYMNENSTLRPQSLSVSIWIKPITVNRSMQIYNKSRFSDGAFEMYSSLIRPNTGAPDIVINTDIKQNSNCQGGIGWQTFTFTSSIPLNTWHHVVMVYSGNSAQMYFDGAPLYTKATLPKNTIDECPGGELKFGAQSAQFPNYFYGSLDDIRIYRKALTASEVQALYNQ</sequence>
<dbReference type="AlphaFoldDB" id="A0A327WNB8"/>
<dbReference type="Pfam" id="PF00801">
    <property type="entry name" value="PKD"/>
    <property type="match status" value="1"/>
</dbReference>
<dbReference type="Gene3D" id="2.60.120.200">
    <property type="match status" value="1"/>
</dbReference>
<dbReference type="CDD" id="cd00146">
    <property type="entry name" value="PKD"/>
    <property type="match status" value="1"/>
</dbReference>
<comment type="caution">
    <text evidence="3">The sequence shown here is derived from an EMBL/GenBank/DDBJ whole genome shotgun (WGS) entry which is preliminary data.</text>
</comment>
<organism evidence="3 4">
    <name type="scientific">Larkinella arboricola</name>
    <dbReference type="NCBI Taxonomy" id="643671"/>
    <lineage>
        <taxon>Bacteria</taxon>
        <taxon>Pseudomonadati</taxon>
        <taxon>Bacteroidota</taxon>
        <taxon>Cytophagia</taxon>
        <taxon>Cytophagales</taxon>
        <taxon>Spirosomataceae</taxon>
        <taxon>Larkinella</taxon>
    </lineage>
</organism>
<dbReference type="EMBL" id="QLMC01000006">
    <property type="protein sequence ID" value="RAJ93095.1"/>
    <property type="molecule type" value="Genomic_DNA"/>
</dbReference>
<evidence type="ECO:0000313" key="4">
    <source>
        <dbReference type="Proteomes" id="UP000248790"/>
    </source>
</evidence>
<dbReference type="Proteomes" id="UP000248790">
    <property type="component" value="Unassembled WGS sequence"/>
</dbReference>
<dbReference type="SMART" id="SM00089">
    <property type="entry name" value="PKD"/>
    <property type="match status" value="1"/>
</dbReference>
<dbReference type="InterPro" id="IPR035986">
    <property type="entry name" value="PKD_dom_sf"/>
</dbReference>
<dbReference type="InterPro" id="IPR013783">
    <property type="entry name" value="Ig-like_fold"/>
</dbReference>
<keyword evidence="4" id="KW-1185">Reference proteome</keyword>
<proteinExistence type="predicted"/>
<name>A0A327WNB8_LARAB</name>
<dbReference type="PROSITE" id="PS50093">
    <property type="entry name" value="PKD"/>
    <property type="match status" value="1"/>
</dbReference>
<dbReference type="InterPro" id="IPR013320">
    <property type="entry name" value="ConA-like_dom_sf"/>
</dbReference>